<dbReference type="AlphaFoldDB" id="A0A2W2BJQ9"/>
<evidence type="ECO:0000256" key="1">
    <source>
        <dbReference type="ARBA" id="ARBA00004141"/>
    </source>
</evidence>
<comment type="caution">
    <text evidence="7">The sequence shown here is derived from an EMBL/GenBank/DDBJ whole genome shotgun (WGS) entry which is preliminary data.</text>
</comment>
<name>A0A2W2BJQ9_9BACT</name>
<dbReference type="Proteomes" id="UP000248745">
    <property type="component" value="Unassembled WGS sequence"/>
</dbReference>
<proteinExistence type="predicted"/>
<dbReference type="Pfam" id="PF04932">
    <property type="entry name" value="Wzy_C"/>
    <property type="match status" value="1"/>
</dbReference>
<dbReference type="PANTHER" id="PTHR37422">
    <property type="entry name" value="TEICHURONIC ACID BIOSYNTHESIS PROTEIN TUAE"/>
    <property type="match status" value="1"/>
</dbReference>
<evidence type="ECO:0000313" key="7">
    <source>
        <dbReference type="EMBL" id="PZF73676.1"/>
    </source>
</evidence>
<feature type="transmembrane region" description="Helical" evidence="5">
    <location>
        <begin position="156"/>
        <end position="177"/>
    </location>
</feature>
<feature type="transmembrane region" description="Helical" evidence="5">
    <location>
        <begin position="232"/>
        <end position="250"/>
    </location>
</feature>
<protein>
    <recommendedName>
        <fullName evidence="6">O-antigen ligase-related domain-containing protein</fullName>
    </recommendedName>
</protein>
<keyword evidence="4 5" id="KW-0472">Membrane</keyword>
<evidence type="ECO:0000256" key="4">
    <source>
        <dbReference type="ARBA" id="ARBA00023136"/>
    </source>
</evidence>
<feature type="transmembrane region" description="Helical" evidence="5">
    <location>
        <begin position="20"/>
        <end position="48"/>
    </location>
</feature>
<keyword evidence="8" id="KW-1185">Reference proteome</keyword>
<evidence type="ECO:0000313" key="8">
    <source>
        <dbReference type="Proteomes" id="UP000248745"/>
    </source>
</evidence>
<feature type="transmembrane region" description="Helical" evidence="5">
    <location>
        <begin position="364"/>
        <end position="380"/>
    </location>
</feature>
<evidence type="ECO:0000259" key="6">
    <source>
        <dbReference type="Pfam" id="PF04932"/>
    </source>
</evidence>
<dbReference type="PANTHER" id="PTHR37422:SF13">
    <property type="entry name" value="LIPOPOLYSACCHARIDE BIOSYNTHESIS PROTEIN PA4999-RELATED"/>
    <property type="match status" value="1"/>
</dbReference>
<feature type="transmembrane region" description="Helical" evidence="5">
    <location>
        <begin position="184"/>
        <end position="202"/>
    </location>
</feature>
<feature type="transmembrane region" description="Helical" evidence="5">
    <location>
        <begin position="208"/>
        <end position="225"/>
    </location>
</feature>
<evidence type="ECO:0000256" key="5">
    <source>
        <dbReference type="SAM" id="Phobius"/>
    </source>
</evidence>
<feature type="transmembrane region" description="Helical" evidence="5">
    <location>
        <begin position="332"/>
        <end position="352"/>
    </location>
</feature>
<reference evidence="7 8" key="1">
    <citation type="submission" date="2018-06" db="EMBL/GenBank/DDBJ databases">
        <title>Mucibacter soli gen. nov., sp. nov., a new member of the family Chitinophagaceae producing mucin.</title>
        <authorList>
            <person name="Kim M.-K."/>
            <person name="Park S."/>
            <person name="Kim T.-S."/>
            <person name="Joung Y."/>
            <person name="Han J.-H."/>
            <person name="Kim S.B."/>
        </authorList>
    </citation>
    <scope>NUCLEOTIDE SEQUENCE [LARGE SCALE GENOMIC DNA]</scope>
    <source>
        <strain evidence="7 8">R1-15</strain>
    </source>
</reference>
<feature type="transmembrane region" description="Helical" evidence="5">
    <location>
        <begin position="60"/>
        <end position="79"/>
    </location>
</feature>
<evidence type="ECO:0000256" key="3">
    <source>
        <dbReference type="ARBA" id="ARBA00022989"/>
    </source>
</evidence>
<evidence type="ECO:0000256" key="2">
    <source>
        <dbReference type="ARBA" id="ARBA00022692"/>
    </source>
</evidence>
<dbReference type="InterPro" id="IPR051533">
    <property type="entry name" value="WaaL-like"/>
</dbReference>
<gene>
    <name evidence="7" type="ORF">DN068_06670</name>
</gene>
<feature type="transmembrane region" description="Helical" evidence="5">
    <location>
        <begin position="115"/>
        <end position="136"/>
    </location>
</feature>
<keyword evidence="2 5" id="KW-0812">Transmembrane</keyword>
<feature type="domain" description="O-antigen ligase-related" evidence="6">
    <location>
        <begin position="193"/>
        <end position="348"/>
    </location>
</feature>
<comment type="subcellular location">
    <subcellularLocation>
        <location evidence="1">Membrane</location>
        <topology evidence="1">Multi-pass membrane protein</topology>
    </subcellularLocation>
</comment>
<sequence length="415" mass="47892">MGKIKFLNHKLLSKTNLAVFFALCMIGSFLCSRSILSISMILFGLNGIRDVQPKEWLKQRWWLFGLIWVLLYAVSWFWSDNKHEWNVLTQVKLPFLIMPLAFAFLPAFSQKQLRVFTAVFNLLMLCGIAYSMGVFLRDYSEYVAGYGYSKVMPTPAYNDHITFSAVVTLCIVWNVYIWRVLGKGGKWLAAISIALLAAYLHVLAAKTGLVALYLFVIFFAVYLVLRRHAMVGISLIAVLAIGVFLANRYVPTFNKRLNYINFAYDRYQENVRSGDYGDIGRIMSYELSTKIIEQHPLTGVGAGDMLDEMKKSYDQYYPQVPDDQRLLPHNQFLVIALGVGIPALVFFLLWMFAPFRRLRKNRESAFFLFIWSVLMVPLMVDPTLEIQLGVFVFTFFFLWQRHLLIYPPQKESVVS</sequence>
<accession>A0A2W2BJQ9</accession>
<dbReference type="InterPro" id="IPR007016">
    <property type="entry name" value="O-antigen_ligase-rel_domated"/>
</dbReference>
<feature type="transmembrane region" description="Helical" evidence="5">
    <location>
        <begin position="91"/>
        <end position="108"/>
    </location>
</feature>
<keyword evidence="3 5" id="KW-1133">Transmembrane helix</keyword>
<dbReference type="EMBL" id="QKTW01000010">
    <property type="protein sequence ID" value="PZF73676.1"/>
    <property type="molecule type" value="Genomic_DNA"/>
</dbReference>
<dbReference type="GO" id="GO:0016020">
    <property type="term" value="C:membrane"/>
    <property type="evidence" value="ECO:0007669"/>
    <property type="project" value="UniProtKB-SubCell"/>
</dbReference>
<organism evidence="7 8">
    <name type="scientific">Taibaiella soli</name>
    <dbReference type="NCBI Taxonomy" id="1649169"/>
    <lineage>
        <taxon>Bacteria</taxon>
        <taxon>Pseudomonadati</taxon>
        <taxon>Bacteroidota</taxon>
        <taxon>Chitinophagia</taxon>
        <taxon>Chitinophagales</taxon>
        <taxon>Chitinophagaceae</taxon>
        <taxon>Taibaiella</taxon>
    </lineage>
</organism>